<dbReference type="SUPFAM" id="SSF54593">
    <property type="entry name" value="Glyoxalase/Bleomycin resistance protein/Dihydroxybiphenyl dioxygenase"/>
    <property type="match status" value="1"/>
</dbReference>
<dbReference type="InterPro" id="IPR025870">
    <property type="entry name" value="Glyoxalase-like_dom"/>
</dbReference>
<dbReference type="AlphaFoldDB" id="A0A6B1DZH9"/>
<comment type="caution">
    <text evidence="2">The sequence shown here is derived from an EMBL/GenBank/DDBJ whole genome shotgun (WGS) entry which is preliminary data.</text>
</comment>
<evidence type="ECO:0000313" key="2">
    <source>
        <dbReference type="EMBL" id="MYD92032.1"/>
    </source>
</evidence>
<dbReference type="EMBL" id="VXPY01000122">
    <property type="protein sequence ID" value="MYD92032.1"/>
    <property type="molecule type" value="Genomic_DNA"/>
</dbReference>
<name>A0A6B1DZH9_9CHLR</name>
<feature type="domain" description="Glyoxalase-like" evidence="1">
    <location>
        <begin position="20"/>
        <end position="196"/>
    </location>
</feature>
<proteinExistence type="predicted"/>
<dbReference type="CDD" id="cd06587">
    <property type="entry name" value="VOC"/>
    <property type="match status" value="1"/>
</dbReference>
<gene>
    <name evidence="2" type="ORF">F4Y08_17165</name>
</gene>
<dbReference type="InterPro" id="IPR029068">
    <property type="entry name" value="Glyas_Bleomycin-R_OHBP_Dase"/>
</dbReference>
<dbReference type="PANTHER" id="PTHR40265:SF1">
    <property type="entry name" value="GLYOXALASE-LIKE DOMAIN-CONTAINING PROTEIN"/>
    <property type="match status" value="1"/>
</dbReference>
<accession>A0A6B1DZH9</accession>
<dbReference type="Gene3D" id="3.10.180.10">
    <property type="entry name" value="2,3-Dihydroxybiphenyl 1,2-Dioxygenase, domain 1"/>
    <property type="match status" value="1"/>
</dbReference>
<dbReference type="Pfam" id="PF13468">
    <property type="entry name" value="Glyoxalase_3"/>
    <property type="match status" value="1"/>
</dbReference>
<dbReference type="PANTHER" id="PTHR40265">
    <property type="entry name" value="BLL2707 PROTEIN"/>
    <property type="match status" value="1"/>
</dbReference>
<protein>
    <submittedName>
        <fullName evidence="2">VOC family protein</fullName>
    </submittedName>
</protein>
<organism evidence="2">
    <name type="scientific">Caldilineaceae bacterium SB0662_bin_9</name>
    <dbReference type="NCBI Taxonomy" id="2605258"/>
    <lineage>
        <taxon>Bacteria</taxon>
        <taxon>Bacillati</taxon>
        <taxon>Chloroflexota</taxon>
        <taxon>Caldilineae</taxon>
        <taxon>Caldilineales</taxon>
        <taxon>Caldilineaceae</taxon>
    </lineage>
</organism>
<reference evidence="2" key="1">
    <citation type="submission" date="2019-09" db="EMBL/GenBank/DDBJ databases">
        <title>Characterisation of the sponge microbiome using genome-centric metagenomics.</title>
        <authorList>
            <person name="Engelberts J.P."/>
            <person name="Robbins S.J."/>
            <person name="De Goeij J.M."/>
            <person name="Aranda M."/>
            <person name="Bell S.C."/>
            <person name="Webster N.S."/>
        </authorList>
    </citation>
    <scope>NUCLEOTIDE SEQUENCE</scope>
    <source>
        <strain evidence="2">SB0662_bin_9</strain>
    </source>
</reference>
<sequence length="228" mass="24682">MAFSLAMLQASQNMINRVEIDHLLLGVPELGAGIRWIRDEFGIAAGEGGRHLGVGTHNALVALGGRTYLEVIAPDPEQLVPKSALPYGLGALSAPRLINWAVRVPDMDAWAARLYELGIPTQLKARDRVNPDGQRLAWRTAAMPATTSVDGVNLTGLIPFAIDWQDTVHPSETAPEGMMLESLSLCHPQVALVQKTAAVLGLPVLVEQAQKPCLKAHVRCRQGIREIR</sequence>
<evidence type="ECO:0000259" key="1">
    <source>
        <dbReference type="Pfam" id="PF13468"/>
    </source>
</evidence>